<gene>
    <name evidence="14" type="ORF">CHIRRI_LOCUS8767</name>
</gene>
<evidence type="ECO:0000313" key="14">
    <source>
        <dbReference type="EMBL" id="CAG9805899.1"/>
    </source>
</evidence>
<evidence type="ECO:0000256" key="10">
    <source>
        <dbReference type="RuleBase" id="RU000688"/>
    </source>
</evidence>
<evidence type="ECO:0000259" key="13">
    <source>
        <dbReference type="PROSITE" id="PS50262"/>
    </source>
</evidence>
<dbReference type="Gene3D" id="1.20.1070.10">
    <property type="entry name" value="Rhodopsin 7-helix transmembrane proteins"/>
    <property type="match status" value="2"/>
</dbReference>
<feature type="transmembrane region" description="Helical" evidence="12">
    <location>
        <begin position="43"/>
        <end position="71"/>
    </location>
</feature>
<dbReference type="GO" id="GO:0005886">
    <property type="term" value="C:plasma membrane"/>
    <property type="evidence" value="ECO:0007669"/>
    <property type="project" value="UniProtKB-SubCell"/>
</dbReference>
<keyword evidence="4 10" id="KW-0812">Transmembrane</keyword>
<dbReference type="PROSITE" id="PS00237">
    <property type="entry name" value="G_PROTEIN_RECEP_F1_1"/>
    <property type="match status" value="1"/>
</dbReference>
<keyword evidence="3" id="KW-1003">Cell membrane</keyword>
<keyword evidence="15" id="KW-1185">Reference proteome</keyword>
<sequence length="596" mass="67441">MDFNPFNDYEAHEDYSNHTIHISPAINITKHPYENLFKGISPVLLYFASVCCVLFMLLGIPGNLCTIIALARCKKVRNATAVFIINLSCSDLLFCCFNLPLAATTFYYREWVHGEIMCRLFPVLRYGLVAVSLFTILTITINRYIMIGHPRIYPRIYRRRWLTLMVSLTWLCAFGTLIQTWRGKWGKFGMDTTISSCSILPVNGKSPKEFLFIMAFILPCLAIVLCYASIFYIVRKTAMKTHEMPKTNGSIRMTNNHMIANKNSPCPVPQKSASNQKLQRPSIEIDDCNGKIDEGKSIEEPKINSNVHTRRSLMKSKTDELKFIDTSCESDLPPTLSQLQRKSVQIEEIPVIFASPPTSPTTLTTTIISLENEQRQFNSINNKDELIQNNVGTIVQTRGQRNSHDMGVDSAVEDSTVSLEQNNMAHHLLSVPEPSSSSSGIELPYEETPKKKKPKKPKSPTKIKQKKIKAESPPKDLPTRKKSLANTSGASILYGAARMSAKDRRLLKMILVIFISFLTCYLPITLTKIARSIADVNFLFITSYLLIYLTPCINPIIYVVMSSEYRQAYKQLLTCHLNKSRGCNGNAKYQNARNRM</sequence>
<protein>
    <recommendedName>
        <fullName evidence="13">G-protein coupled receptors family 1 profile domain-containing protein</fullName>
    </recommendedName>
</protein>
<feature type="domain" description="G-protein coupled receptors family 1 profile" evidence="13">
    <location>
        <begin position="62"/>
        <end position="558"/>
    </location>
</feature>
<dbReference type="Pfam" id="PF00001">
    <property type="entry name" value="7tm_1"/>
    <property type="match status" value="1"/>
</dbReference>
<dbReference type="AlphaFoldDB" id="A0A9N9RZ90"/>
<dbReference type="GO" id="GO:0004930">
    <property type="term" value="F:G protein-coupled receptor activity"/>
    <property type="evidence" value="ECO:0007669"/>
    <property type="project" value="UniProtKB-KW"/>
</dbReference>
<keyword evidence="5 12" id="KW-1133">Transmembrane helix</keyword>
<comment type="similarity">
    <text evidence="2 10">Belongs to the G-protein coupled receptor 1 family.</text>
</comment>
<evidence type="ECO:0000256" key="6">
    <source>
        <dbReference type="ARBA" id="ARBA00023040"/>
    </source>
</evidence>
<evidence type="ECO:0000256" key="5">
    <source>
        <dbReference type="ARBA" id="ARBA00022989"/>
    </source>
</evidence>
<evidence type="ECO:0000256" key="4">
    <source>
        <dbReference type="ARBA" id="ARBA00022692"/>
    </source>
</evidence>
<evidence type="ECO:0000256" key="3">
    <source>
        <dbReference type="ARBA" id="ARBA00022475"/>
    </source>
</evidence>
<evidence type="ECO:0000313" key="15">
    <source>
        <dbReference type="Proteomes" id="UP001153620"/>
    </source>
</evidence>
<feature type="transmembrane region" description="Helical" evidence="12">
    <location>
        <begin position="538"/>
        <end position="561"/>
    </location>
</feature>
<dbReference type="InterPro" id="IPR017452">
    <property type="entry name" value="GPCR_Rhodpsn_7TM"/>
</dbReference>
<feature type="compositionally biased region" description="Low complexity" evidence="11">
    <location>
        <begin position="430"/>
        <end position="443"/>
    </location>
</feature>
<evidence type="ECO:0000256" key="11">
    <source>
        <dbReference type="SAM" id="MobiDB-lite"/>
    </source>
</evidence>
<evidence type="ECO:0000256" key="9">
    <source>
        <dbReference type="ARBA" id="ARBA00023224"/>
    </source>
</evidence>
<evidence type="ECO:0000256" key="1">
    <source>
        <dbReference type="ARBA" id="ARBA00004651"/>
    </source>
</evidence>
<proteinExistence type="inferred from homology"/>
<dbReference type="SMART" id="SM01381">
    <property type="entry name" value="7TM_GPCR_Srsx"/>
    <property type="match status" value="1"/>
</dbReference>
<dbReference type="SUPFAM" id="SSF81321">
    <property type="entry name" value="Family A G protein-coupled receptor-like"/>
    <property type="match status" value="1"/>
</dbReference>
<feature type="compositionally biased region" description="Basic residues" evidence="11">
    <location>
        <begin position="450"/>
        <end position="467"/>
    </location>
</feature>
<keyword evidence="8 10" id="KW-0675">Receptor</keyword>
<keyword evidence="7 12" id="KW-0472">Membrane</keyword>
<dbReference type="InterPro" id="IPR000276">
    <property type="entry name" value="GPCR_Rhodpsn"/>
</dbReference>
<feature type="compositionally biased region" description="Basic and acidic residues" evidence="11">
    <location>
        <begin position="468"/>
        <end position="479"/>
    </location>
</feature>
<reference evidence="14" key="2">
    <citation type="submission" date="2022-10" db="EMBL/GenBank/DDBJ databases">
        <authorList>
            <consortium name="ENA_rothamsted_submissions"/>
            <consortium name="culmorum"/>
            <person name="King R."/>
        </authorList>
    </citation>
    <scope>NUCLEOTIDE SEQUENCE</scope>
</reference>
<keyword evidence="6 10" id="KW-0297">G-protein coupled receptor</keyword>
<dbReference type="PROSITE" id="PS50262">
    <property type="entry name" value="G_PROTEIN_RECEP_F1_2"/>
    <property type="match status" value="1"/>
</dbReference>
<dbReference type="Proteomes" id="UP001153620">
    <property type="component" value="Chromosome 2"/>
</dbReference>
<reference evidence="14" key="1">
    <citation type="submission" date="2022-01" db="EMBL/GenBank/DDBJ databases">
        <authorList>
            <person name="King R."/>
        </authorList>
    </citation>
    <scope>NUCLEOTIDE SEQUENCE</scope>
</reference>
<dbReference type="PRINTS" id="PR00237">
    <property type="entry name" value="GPCRRHODOPSN"/>
</dbReference>
<feature type="transmembrane region" description="Helical" evidence="12">
    <location>
        <begin position="506"/>
        <end position="526"/>
    </location>
</feature>
<name>A0A9N9RZ90_9DIPT</name>
<feature type="transmembrane region" description="Helical" evidence="12">
    <location>
        <begin position="161"/>
        <end position="181"/>
    </location>
</feature>
<dbReference type="OrthoDB" id="10044919at2759"/>
<dbReference type="PANTHER" id="PTHR24228:SF74">
    <property type="entry name" value="G-PROTEIN COUPLED RECEPTORS FAMILY 1 PROFILE DOMAIN-CONTAINING PROTEIN"/>
    <property type="match status" value="1"/>
</dbReference>
<evidence type="ECO:0000256" key="8">
    <source>
        <dbReference type="ARBA" id="ARBA00023170"/>
    </source>
</evidence>
<dbReference type="PANTHER" id="PTHR24228">
    <property type="entry name" value="B2 BRADYKININ RECEPTOR/ANGIOTENSIN II RECEPTOR"/>
    <property type="match status" value="1"/>
</dbReference>
<feature type="transmembrane region" description="Helical" evidence="12">
    <location>
        <begin position="210"/>
        <end position="234"/>
    </location>
</feature>
<accession>A0A9N9RZ90</accession>
<organism evidence="14 15">
    <name type="scientific">Chironomus riparius</name>
    <dbReference type="NCBI Taxonomy" id="315576"/>
    <lineage>
        <taxon>Eukaryota</taxon>
        <taxon>Metazoa</taxon>
        <taxon>Ecdysozoa</taxon>
        <taxon>Arthropoda</taxon>
        <taxon>Hexapoda</taxon>
        <taxon>Insecta</taxon>
        <taxon>Pterygota</taxon>
        <taxon>Neoptera</taxon>
        <taxon>Endopterygota</taxon>
        <taxon>Diptera</taxon>
        <taxon>Nematocera</taxon>
        <taxon>Chironomoidea</taxon>
        <taxon>Chironomidae</taxon>
        <taxon>Chironominae</taxon>
        <taxon>Chironomus</taxon>
    </lineage>
</organism>
<feature type="region of interest" description="Disordered" evidence="11">
    <location>
        <begin position="430"/>
        <end position="482"/>
    </location>
</feature>
<feature type="transmembrane region" description="Helical" evidence="12">
    <location>
        <begin position="123"/>
        <end position="141"/>
    </location>
</feature>
<dbReference type="EMBL" id="OU895878">
    <property type="protein sequence ID" value="CAG9805899.1"/>
    <property type="molecule type" value="Genomic_DNA"/>
</dbReference>
<comment type="subcellular location">
    <subcellularLocation>
        <location evidence="1">Cell membrane</location>
        <topology evidence="1">Multi-pass membrane protein</topology>
    </subcellularLocation>
</comment>
<keyword evidence="9 10" id="KW-0807">Transducer</keyword>
<feature type="transmembrane region" description="Helical" evidence="12">
    <location>
        <begin position="83"/>
        <end position="103"/>
    </location>
</feature>
<evidence type="ECO:0000256" key="12">
    <source>
        <dbReference type="SAM" id="Phobius"/>
    </source>
</evidence>
<evidence type="ECO:0000256" key="7">
    <source>
        <dbReference type="ARBA" id="ARBA00023136"/>
    </source>
</evidence>
<evidence type="ECO:0000256" key="2">
    <source>
        <dbReference type="ARBA" id="ARBA00010663"/>
    </source>
</evidence>